<proteinExistence type="predicted"/>
<feature type="domain" description="HNH nuclease" evidence="1">
    <location>
        <begin position="170"/>
        <end position="220"/>
    </location>
</feature>
<dbReference type="GeneID" id="111020122"/>
<dbReference type="Gene3D" id="1.10.30.50">
    <property type="match status" value="1"/>
</dbReference>
<evidence type="ECO:0000313" key="2">
    <source>
        <dbReference type="Proteomes" id="UP000504603"/>
    </source>
</evidence>
<dbReference type="PANTHER" id="PTHR33877:SF2">
    <property type="entry name" value="OS07G0170200 PROTEIN"/>
    <property type="match status" value="1"/>
</dbReference>
<dbReference type="OrthoDB" id="2127950at2759"/>
<dbReference type="KEGG" id="mcha:111020122"/>
<evidence type="ECO:0000259" key="1">
    <source>
        <dbReference type="SMART" id="SM00507"/>
    </source>
</evidence>
<name>A0A6J1DFU6_MOMCH</name>
<keyword evidence="2" id="KW-1185">Reference proteome</keyword>
<organism evidence="2 3">
    <name type="scientific">Momordica charantia</name>
    <name type="common">Bitter gourd</name>
    <name type="synonym">Balsam pear</name>
    <dbReference type="NCBI Taxonomy" id="3673"/>
    <lineage>
        <taxon>Eukaryota</taxon>
        <taxon>Viridiplantae</taxon>
        <taxon>Streptophyta</taxon>
        <taxon>Embryophyta</taxon>
        <taxon>Tracheophyta</taxon>
        <taxon>Spermatophyta</taxon>
        <taxon>Magnoliopsida</taxon>
        <taxon>eudicotyledons</taxon>
        <taxon>Gunneridae</taxon>
        <taxon>Pentapetalae</taxon>
        <taxon>rosids</taxon>
        <taxon>fabids</taxon>
        <taxon>Cucurbitales</taxon>
        <taxon>Cucurbitaceae</taxon>
        <taxon>Momordiceae</taxon>
        <taxon>Momordica</taxon>
    </lineage>
</organism>
<gene>
    <name evidence="3" type="primary">LOC111020122</name>
</gene>
<dbReference type="PANTHER" id="PTHR33877">
    <property type="entry name" value="SLL1193 PROTEIN"/>
    <property type="match status" value="1"/>
</dbReference>
<dbReference type="InterPro" id="IPR029471">
    <property type="entry name" value="HNH_5"/>
</dbReference>
<dbReference type="Proteomes" id="UP000504603">
    <property type="component" value="Unplaced"/>
</dbReference>
<dbReference type="SMART" id="SM00507">
    <property type="entry name" value="HNHc"/>
    <property type="match status" value="1"/>
</dbReference>
<protein>
    <submittedName>
        <fullName evidence="3">Uncharacterized protein LOC111020122</fullName>
    </submittedName>
</protein>
<dbReference type="AlphaFoldDB" id="A0A6J1DFU6"/>
<dbReference type="InterPro" id="IPR003615">
    <property type="entry name" value="HNH_nuc"/>
</dbReference>
<accession>A0A6J1DFU6</accession>
<dbReference type="RefSeq" id="XP_022152374.1">
    <property type="nucleotide sequence ID" value="XM_022296682.1"/>
</dbReference>
<dbReference type="InterPro" id="IPR052892">
    <property type="entry name" value="NA-targeting_endonuclease"/>
</dbReference>
<evidence type="ECO:0000313" key="3">
    <source>
        <dbReference type="RefSeq" id="XP_022152374.1"/>
    </source>
</evidence>
<dbReference type="Pfam" id="PF14279">
    <property type="entry name" value="HNH_5"/>
    <property type="match status" value="1"/>
</dbReference>
<sequence length="277" mass="31258">MAQFTTLNRVKLLLNGDGVPFGSESKDRLRYKLRSVRRIPLSAASTGISPSASSASALRKSAQHVAEMRVGVRDESVSDDGAIVGLDCDYEFESDDLACFRGLVLDISYRPVNVVCWKRAICLEFMEKADVLEYYDQTVNSPSGSFYIPAVLRVPHLLQVVKRRRIKNSLSRKNILYRDNYTCQYCSSHDSLTIDHVLPISRGGEWTWENLVAACVKCNSKKGQKTVEEANMKLKKTPKAPKDYDILAIPLTSTAIKMLKLRKGTPEEWRQYLSNEQ</sequence>
<reference evidence="3" key="1">
    <citation type="submission" date="2025-08" db="UniProtKB">
        <authorList>
            <consortium name="RefSeq"/>
        </authorList>
    </citation>
    <scope>IDENTIFICATION</scope>
</reference>
<dbReference type="CDD" id="cd00085">
    <property type="entry name" value="HNHc"/>
    <property type="match status" value="1"/>
</dbReference>